<evidence type="ECO:0000259" key="8">
    <source>
        <dbReference type="PROSITE" id="PS50090"/>
    </source>
</evidence>
<evidence type="ECO:0000313" key="10">
    <source>
        <dbReference type="EMBL" id="KAJ8422395.1"/>
    </source>
</evidence>
<comment type="caution">
    <text evidence="10">The sequence shown here is derived from an EMBL/GenBank/DDBJ whole genome shotgun (WGS) entry which is preliminary data.</text>
</comment>
<dbReference type="PANTHER" id="PTHR47997">
    <property type="entry name" value="MYB DOMAIN PROTEIN 55"/>
    <property type="match status" value="1"/>
</dbReference>
<keyword evidence="4" id="KW-0238">DNA-binding</keyword>
<protein>
    <submittedName>
        <fullName evidence="10">Uncharacterized protein</fullName>
    </submittedName>
</protein>
<dbReference type="SMART" id="SM00717">
    <property type="entry name" value="SANT"/>
    <property type="match status" value="2"/>
</dbReference>
<feature type="region of interest" description="Disordered" evidence="7">
    <location>
        <begin position="124"/>
        <end position="152"/>
    </location>
</feature>
<feature type="domain" description="HTH myb-type" evidence="9">
    <location>
        <begin position="11"/>
        <end position="63"/>
    </location>
</feature>
<organism evidence="10 11">
    <name type="scientific">Carnegiea gigantea</name>
    <dbReference type="NCBI Taxonomy" id="171969"/>
    <lineage>
        <taxon>Eukaryota</taxon>
        <taxon>Viridiplantae</taxon>
        <taxon>Streptophyta</taxon>
        <taxon>Embryophyta</taxon>
        <taxon>Tracheophyta</taxon>
        <taxon>Spermatophyta</taxon>
        <taxon>Magnoliopsida</taxon>
        <taxon>eudicotyledons</taxon>
        <taxon>Gunneridae</taxon>
        <taxon>Pentapetalae</taxon>
        <taxon>Caryophyllales</taxon>
        <taxon>Cactineae</taxon>
        <taxon>Cactaceae</taxon>
        <taxon>Cactoideae</taxon>
        <taxon>Echinocereeae</taxon>
        <taxon>Carnegiea</taxon>
    </lineage>
</organism>
<dbReference type="PANTHER" id="PTHR47997:SF75">
    <property type="entry name" value="MYB DOMAIN PROTEIN 55"/>
    <property type="match status" value="1"/>
</dbReference>
<evidence type="ECO:0000259" key="9">
    <source>
        <dbReference type="PROSITE" id="PS51294"/>
    </source>
</evidence>
<feature type="compositionally biased region" description="Low complexity" evidence="7">
    <location>
        <begin position="136"/>
        <end position="151"/>
    </location>
</feature>
<dbReference type="InterPro" id="IPR001005">
    <property type="entry name" value="SANT/Myb"/>
</dbReference>
<evidence type="ECO:0000256" key="4">
    <source>
        <dbReference type="ARBA" id="ARBA00023125"/>
    </source>
</evidence>
<proteinExistence type="predicted"/>
<dbReference type="OrthoDB" id="2143914at2759"/>
<dbReference type="CDD" id="cd00167">
    <property type="entry name" value="SANT"/>
    <property type="match status" value="2"/>
</dbReference>
<evidence type="ECO:0000256" key="5">
    <source>
        <dbReference type="ARBA" id="ARBA00023163"/>
    </source>
</evidence>
<feature type="domain" description="HTH myb-type" evidence="9">
    <location>
        <begin position="64"/>
        <end position="118"/>
    </location>
</feature>
<evidence type="ECO:0000256" key="6">
    <source>
        <dbReference type="ARBA" id="ARBA00023242"/>
    </source>
</evidence>
<feature type="domain" description="Myb-like" evidence="8">
    <location>
        <begin position="64"/>
        <end position="114"/>
    </location>
</feature>
<dbReference type="Pfam" id="PF00249">
    <property type="entry name" value="Myb_DNA-binding"/>
    <property type="match status" value="2"/>
</dbReference>
<dbReference type="EMBL" id="JAKOGI010002265">
    <property type="protein sequence ID" value="KAJ8422395.1"/>
    <property type="molecule type" value="Genomic_DNA"/>
</dbReference>
<keyword evidence="5" id="KW-0804">Transcription</keyword>
<dbReference type="InterPro" id="IPR009057">
    <property type="entry name" value="Homeodomain-like_sf"/>
</dbReference>
<evidence type="ECO:0000256" key="1">
    <source>
        <dbReference type="ARBA" id="ARBA00004123"/>
    </source>
</evidence>
<comment type="subcellular location">
    <subcellularLocation>
        <location evidence="1">Nucleus</location>
    </subcellularLocation>
</comment>
<dbReference type="GO" id="GO:0003677">
    <property type="term" value="F:DNA binding"/>
    <property type="evidence" value="ECO:0007669"/>
    <property type="project" value="UniProtKB-KW"/>
</dbReference>
<dbReference type="PROSITE" id="PS50090">
    <property type="entry name" value="MYB_LIKE"/>
    <property type="match status" value="2"/>
</dbReference>
<evidence type="ECO:0000256" key="7">
    <source>
        <dbReference type="SAM" id="MobiDB-lite"/>
    </source>
</evidence>
<keyword evidence="6" id="KW-0539">Nucleus</keyword>
<dbReference type="AlphaFoldDB" id="A0A9Q1GKS0"/>
<dbReference type="SUPFAM" id="SSF46689">
    <property type="entry name" value="Homeodomain-like"/>
    <property type="match status" value="1"/>
</dbReference>
<dbReference type="InterPro" id="IPR017930">
    <property type="entry name" value="Myb_dom"/>
</dbReference>
<dbReference type="Gene3D" id="1.10.10.60">
    <property type="entry name" value="Homeodomain-like"/>
    <property type="match status" value="2"/>
</dbReference>
<reference evidence="10" key="1">
    <citation type="submission" date="2022-04" db="EMBL/GenBank/DDBJ databases">
        <title>Carnegiea gigantea Genome sequencing and assembly v2.</title>
        <authorList>
            <person name="Copetti D."/>
            <person name="Sanderson M.J."/>
            <person name="Burquez A."/>
            <person name="Wojciechowski M.F."/>
        </authorList>
    </citation>
    <scope>NUCLEOTIDE SEQUENCE</scope>
    <source>
        <strain evidence="10">SGP5-SGP5p</strain>
        <tissue evidence="10">Aerial part</tissue>
    </source>
</reference>
<sequence length="290" mass="32603">MGKGRAPCCDTSKVKKGPWSPEEDLKLISHIQKFGYPNWRALPPRAGLLRCGKSCRLRWINYLRPDVKRGNITLEEEEMIINLHKEYGNKWSKIASHLPGRTDNEIKNVWNTYLKKRLNAEDSNIKASHQSKSRKTSTSMSPESSITSTVSNGKQCEELCQDSSEHNVGHSTSADDRLQDLPDQSISNVSHTVLSIDLVDTLRLEEKDFVENYDKSFQAAPNDVDMDIWCMLEGMGSKFLCEDNKNLQLNSSPNLSTGKEVVESCALRPSEMEPVGMEACTTMACLLDSM</sequence>
<gene>
    <name evidence="10" type="ORF">Cgig2_017683</name>
</gene>
<dbReference type="PROSITE" id="PS51294">
    <property type="entry name" value="HTH_MYB"/>
    <property type="match status" value="2"/>
</dbReference>
<keyword evidence="2" id="KW-0677">Repeat</keyword>
<keyword evidence="11" id="KW-1185">Reference proteome</keyword>
<name>A0A9Q1GKS0_9CARY</name>
<evidence type="ECO:0000256" key="2">
    <source>
        <dbReference type="ARBA" id="ARBA00022737"/>
    </source>
</evidence>
<evidence type="ECO:0000256" key="3">
    <source>
        <dbReference type="ARBA" id="ARBA00023015"/>
    </source>
</evidence>
<accession>A0A9Q1GKS0</accession>
<keyword evidence="3" id="KW-0805">Transcription regulation</keyword>
<dbReference type="GO" id="GO:0005634">
    <property type="term" value="C:nucleus"/>
    <property type="evidence" value="ECO:0007669"/>
    <property type="project" value="UniProtKB-SubCell"/>
</dbReference>
<evidence type="ECO:0000313" key="11">
    <source>
        <dbReference type="Proteomes" id="UP001153076"/>
    </source>
</evidence>
<dbReference type="InterPro" id="IPR051953">
    <property type="entry name" value="Plant_SW-associated_TFs"/>
</dbReference>
<dbReference type="FunFam" id="1.10.10.60:FF:000015">
    <property type="entry name" value="Transcription factor RAX3"/>
    <property type="match status" value="1"/>
</dbReference>
<feature type="domain" description="Myb-like" evidence="8">
    <location>
        <begin position="11"/>
        <end position="63"/>
    </location>
</feature>
<dbReference type="Proteomes" id="UP001153076">
    <property type="component" value="Unassembled WGS sequence"/>
</dbReference>